<evidence type="ECO:0000256" key="1">
    <source>
        <dbReference type="PROSITE-ProRule" id="PRU00781"/>
    </source>
</evidence>
<keyword evidence="1" id="KW-0547">Nucleotide-binding</keyword>
<dbReference type="GO" id="GO:0016308">
    <property type="term" value="F:1-phosphatidylinositol-4-phosphate 5-kinase activity"/>
    <property type="evidence" value="ECO:0007669"/>
    <property type="project" value="TreeGrafter"/>
</dbReference>
<feature type="compositionally biased region" description="Basic and acidic residues" evidence="2">
    <location>
        <begin position="374"/>
        <end position="387"/>
    </location>
</feature>
<organism evidence="4 5">
    <name type="scientific">Acrasis kona</name>
    <dbReference type="NCBI Taxonomy" id="1008807"/>
    <lineage>
        <taxon>Eukaryota</taxon>
        <taxon>Discoba</taxon>
        <taxon>Heterolobosea</taxon>
        <taxon>Tetramitia</taxon>
        <taxon>Eutetramitia</taxon>
        <taxon>Acrasidae</taxon>
        <taxon>Acrasis</taxon>
    </lineage>
</organism>
<feature type="domain" description="PIPK" evidence="3">
    <location>
        <begin position="83"/>
        <end position="529"/>
    </location>
</feature>
<feature type="region of interest" description="Disordered" evidence="2">
    <location>
        <begin position="364"/>
        <end position="417"/>
    </location>
</feature>
<dbReference type="SUPFAM" id="SSF56104">
    <property type="entry name" value="SAICAR synthase-like"/>
    <property type="match status" value="1"/>
</dbReference>
<reference evidence="4 5" key="1">
    <citation type="submission" date="2024-03" db="EMBL/GenBank/DDBJ databases">
        <title>The Acrasis kona genome and developmental transcriptomes reveal deep origins of eukaryotic multicellular pathways.</title>
        <authorList>
            <person name="Sheikh S."/>
            <person name="Fu C.-J."/>
            <person name="Brown M.W."/>
            <person name="Baldauf S.L."/>
        </authorList>
    </citation>
    <scope>NUCLEOTIDE SEQUENCE [LARGE SCALE GENOMIC DNA]</scope>
    <source>
        <strain evidence="4 5">ATCC MYA-3509</strain>
    </source>
</reference>
<dbReference type="InterPro" id="IPR027483">
    <property type="entry name" value="PInositol-4-P-4/5-kinase_C_sf"/>
</dbReference>
<dbReference type="GO" id="GO:0005524">
    <property type="term" value="F:ATP binding"/>
    <property type="evidence" value="ECO:0007669"/>
    <property type="project" value="UniProtKB-UniRule"/>
</dbReference>
<keyword evidence="1" id="KW-0067">ATP-binding</keyword>
<keyword evidence="1 4" id="KW-0418">Kinase</keyword>
<dbReference type="PANTHER" id="PTHR23086:SF8">
    <property type="entry name" value="PHOSPHATIDYLINOSITOL 5-PHOSPHATE 4-KINASE, ISOFORM A"/>
    <property type="match status" value="1"/>
</dbReference>
<evidence type="ECO:0000313" key="4">
    <source>
        <dbReference type="EMBL" id="KAL0491931.1"/>
    </source>
</evidence>
<dbReference type="CDD" id="cd00139">
    <property type="entry name" value="PIPKc"/>
    <property type="match status" value="1"/>
</dbReference>
<dbReference type="PANTHER" id="PTHR23086">
    <property type="entry name" value="PHOSPHATIDYLINOSITOL-4-PHOSPHATE 5-KINASE"/>
    <property type="match status" value="1"/>
</dbReference>
<feature type="region of interest" description="Disordered" evidence="2">
    <location>
        <begin position="26"/>
        <end position="46"/>
    </location>
</feature>
<dbReference type="GO" id="GO:0005886">
    <property type="term" value="C:plasma membrane"/>
    <property type="evidence" value="ECO:0007669"/>
    <property type="project" value="TreeGrafter"/>
</dbReference>
<dbReference type="Gene3D" id="3.30.810.10">
    <property type="entry name" value="2-Layer Sandwich"/>
    <property type="match status" value="1"/>
</dbReference>
<keyword evidence="5" id="KW-1185">Reference proteome</keyword>
<accession>A0AAW2ZTB0</accession>
<dbReference type="Proteomes" id="UP001431209">
    <property type="component" value="Unassembled WGS sequence"/>
</dbReference>
<dbReference type="PROSITE" id="PS51455">
    <property type="entry name" value="PIPK"/>
    <property type="match status" value="1"/>
</dbReference>
<sequence>MEDDDAVYASTIAPISPVVTFDVPLTTTETPTPTDYRSVETPRTRSRSIMTTKTVLTPQESGSLEDKAAKKKWHVNGMGHVIYKEHNSYNLMKQIQMGIRTSVSSINTKKDREVNVNKDMADVLKLDFPKRGSLKTPPHQFEHFKFYDYSPYVFRKLRKRFNIEPEHLLVSLCHDKSLSILGTPGKSGALFFFSADMEYILKTVTKKESKFLRKVLPQYYNHAMTNPNTLITRFYGLFSIKPKDNKNNVRFIIMNNVFDTKFFVEERYDLKGSTIGRTASENERKRETPILKDLDFLDSKRKLFVGKEVKDRIMKQLDSDCKFLETLKIMDYSVLLGCHKVSDEDVEVFSPCSLASIHDTLSTDVVPLSPTDETTPKDHPSKEDTEAKPPPPPLVNEQVTPDDVSNKDQAARPSLQNVNKRTMTSSTNVIDLFKVFKVRNSDVSLEKHFQGDKISEFQRFHGGILSEPLDKHGNREIYFFGVIDVLQPWTSVKQMENVFKGLKYDRDKISAVNPKNYATRFKMFVNDMLV</sequence>
<dbReference type="Gene3D" id="3.30.800.10">
    <property type="entry name" value="Phosphatidylinositol Phosphate Kinase II Beta"/>
    <property type="match status" value="1"/>
</dbReference>
<evidence type="ECO:0000259" key="3">
    <source>
        <dbReference type="PROSITE" id="PS51455"/>
    </source>
</evidence>
<protein>
    <submittedName>
        <fullName evidence="4">Phosphatidylinositol phosphate kinase</fullName>
    </submittedName>
</protein>
<dbReference type="Pfam" id="PF01504">
    <property type="entry name" value="PIP5K"/>
    <property type="match status" value="1"/>
</dbReference>
<proteinExistence type="predicted"/>
<comment type="caution">
    <text evidence="4">The sequence shown here is derived from an EMBL/GenBank/DDBJ whole genome shotgun (WGS) entry which is preliminary data.</text>
</comment>
<name>A0AAW2ZTB0_9EUKA</name>
<dbReference type="InterPro" id="IPR027484">
    <property type="entry name" value="PInositol-4-P-5-kinase_N"/>
</dbReference>
<dbReference type="InterPro" id="IPR002498">
    <property type="entry name" value="PInositol-4-P-4/5-kinase_core"/>
</dbReference>
<dbReference type="SMART" id="SM00330">
    <property type="entry name" value="PIPKc"/>
    <property type="match status" value="1"/>
</dbReference>
<dbReference type="AlphaFoldDB" id="A0AAW2ZTB0"/>
<gene>
    <name evidence="4" type="ORF">AKO1_010080</name>
</gene>
<dbReference type="GO" id="GO:0046854">
    <property type="term" value="P:phosphatidylinositol phosphate biosynthetic process"/>
    <property type="evidence" value="ECO:0007669"/>
    <property type="project" value="TreeGrafter"/>
</dbReference>
<dbReference type="InterPro" id="IPR023610">
    <property type="entry name" value="PInositol-4/5-P-5/4-kinase"/>
</dbReference>
<dbReference type="EMBL" id="JAOPGA020001890">
    <property type="protein sequence ID" value="KAL0491931.1"/>
    <property type="molecule type" value="Genomic_DNA"/>
</dbReference>
<keyword evidence="1" id="KW-0808">Transferase</keyword>
<evidence type="ECO:0000256" key="2">
    <source>
        <dbReference type="SAM" id="MobiDB-lite"/>
    </source>
</evidence>
<evidence type="ECO:0000313" key="5">
    <source>
        <dbReference type="Proteomes" id="UP001431209"/>
    </source>
</evidence>